<dbReference type="PANTHER" id="PTHR44196">
    <property type="entry name" value="DEHYDROGENASE/REDUCTASE SDR FAMILY MEMBER 7B"/>
    <property type="match status" value="1"/>
</dbReference>
<dbReference type="OrthoDB" id="335726at2"/>
<dbReference type="PRINTS" id="PR00081">
    <property type="entry name" value="GDHRDH"/>
</dbReference>
<dbReference type="AlphaFoldDB" id="A0A4Z0WA79"/>
<evidence type="ECO:0000256" key="2">
    <source>
        <dbReference type="ARBA" id="ARBA00023002"/>
    </source>
</evidence>
<comment type="caution">
    <text evidence="3">The sequence shown here is derived from an EMBL/GenBank/DDBJ whole genome shotgun (WGS) entry which is preliminary data.</text>
</comment>
<name>A0A4Z0WA79_9GAMM</name>
<dbReference type="PANTHER" id="PTHR44196:SF1">
    <property type="entry name" value="DEHYDROGENASE_REDUCTASE SDR FAMILY MEMBER 7B"/>
    <property type="match status" value="1"/>
</dbReference>
<evidence type="ECO:0000313" key="4">
    <source>
        <dbReference type="Proteomes" id="UP000297475"/>
    </source>
</evidence>
<reference evidence="3 4" key="1">
    <citation type="submission" date="2019-04" db="EMBL/GenBank/DDBJ databases">
        <title>Natronospirillum operosus gen. nov., sp. nov., a haloalkaliphilic satellite isolated from decaying biomass of laboratory culture of cyanobacterium Geitlerinema sp. and proposal of Natronospirillaceae fam. nov. and Saccharospirillaceae fam. nov.</title>
        <authorList>
            <person name="Kevbrin V."/>
            <person name="Boltyanskaya Y."/>
            <person name="Koziaeva V."/>
            <person name="Grouzdev D.S."/>
            <person name="Park M."/>
            <person name="Cho J."/>
        </authorList>
    </citation>
    <scope>NUCLEOTIDE SEQUENCE [LARGE SCALE GENOMIC DNA]</scope>
    <source>
        <strain evidence="3 4">G-116</strain>
    </source>
</reference>
<sequence>MRPDGNKRAIWLVGASTGIGYHLAAELVADADTLFISARSAGRLESLASELNRAGQARVIALPMDMTSADARAQALAAIREQGGHLDWLVLNAGTCEYVDMAQEALDLELYDRVLGTNFLAPVRLFHEALPLLRQSAEPRLIGISSSVTFTPLPRAQAYGASKAAFSYWLGTMAADLKPEGIRVQVVSPGFVDTPLTQRNDFKMPFLLSSEQAAQRIARGLRRQQTHIHFPRRFTLLLRLFGLLPLSWQYALNSRLSRNRAQR</sequence>
<accession>A0A4Z0WA79</accession>
<evidence type="ECO:0000313" key="3">
    <source>
        <dbReference type="EMBL" id="TGG95539.1"/>
    </source>
</evidence>
<gene>
    <name evidence="3" type="ORF">E4656_03735</name>
</gene>
<protein>
    <submittedName>
        <fullName evidence="3">SDR family NAD(P)-dependent oxidoreductase</fullName>
    </submittedName>
</protein>
<keyword evidence="4" id="KW-1185">Reference proteome</keyword>
<dbReference type="Proteomes" id="UP000297475">
    <property type="component" value="Unassembled WGS sequence"/>
</dbReference>
<dbReference type="InterPro" id="IPR036291">
    <property type="entry name" value="NAD(P)-bd_dom_sf"/>
</dbReference>
<dbReference type="GO" id="GO:0016020">
    <property type="term" value="C:membrane"/>
    <property type="evidence" value="ECO:0007669"/>
    <property type="project" value="TreeGrafter"/>
</dbReference>
<organism evidence="3 4">
    <name type="scientific">Natronospirillum operosum</name>
    <dbReference type="NCBI Taxonomy" id="2759953"/>
    <lineage>
        <taxon>Bacteria</taxon>
        <taxon>Pseudomonadati</taxon>
        <taxon>Pseudomonadota</taxon>
        <taxon>Gammaproteobacteria</taxon>
        <taxon>Oceanospirillales</taxon>
        <taxon>Natronospirillaceae</taxon>
        <taxon>Natronospirillum</taxon>
    </lineage>
</organism>
<keyword evidence="2" id="KW-0560">Oxidoreductase</keyword>
<dbReference type="RefSeq" id="WP_135481287.1">
    <property type="nucleotide sequence ID" value="NZ_SRMF01000001.1"/>
</dbReference>
<dbReference type="EMBL" id="SRMF01000001">
    <property type="protein sequence ID" value="TGG95539.1"/>
    <property type="molecule type" value="Genomic_DNA"/>
</dbReference>
<dbReference type="Pfam" id="PF00106">
    <property type="entry name" value="adh_short"/>
    <property type="match status" value="1"/>
</dbReference>
<dbReference type="Gene3D" id="3.40.50.720">
    <property type="entry name" value="NAD(P)-binding Rossmann-like Domain"/>
    <property type="match status" value="1"/>
</dbReference>
<dbReference type="InterPro" id="IPR002347">
    <property type="entry name" value="SDR_fam"/>
</dbReference>
<dbReference type="GO" id="GO:0016491">
    <property type="term" value="F:oxidoreductase activity"/>
    <property type="evidence" value="ECO:0007669"/>
    <property type="project" value="UniProtKB-KW"/>
</dbReference>
<proteinExistence type="inferred from homology"/>
<evidence type="ECO:0000256" key="1">
    <source>
        <dbReference type="ARBA" id="ARBA00006484"/>
    </source>
</evidence>
<comment type="similarity">
    <text evidence="1">Belongs to the short-chain dehydrogenases/reductases (SDR) family.</text>
</comment>
<dbReference type="SUPFAM" id="SSF51735">
    <property type="entry name" value="NAD(P)-binding Rossmann-fold domains"/>
    <property type="match status" value="1"/>
</dbReference>